<evidence type="ECO:0008006" key="3">
    <source>
        <dbReference type="Google" id="ProtNLM"/>
    </source>
</evidence>
<protein>
    <recommendedName>
        <fullName evidence="3">Mobile element protein</fullName>
    </recommendedName>
</protein>
<sequence length="67" mass="7671">MTQFAYWPPGGRDASRSQVIVRSKHWRGLVMRTDKLATVYQAALHLAAILIWLREQSVSTSELRCGR</sequence>
<evidence type="ECO:0000313" key="2">
    <source>
        <dbReference type="Proteomes" id="UP000221011"/>
    </source>
</evidence>
<accession>A0A291QMM2</accession>
<dbReference type="EMBL" id="CP022685">
    <property type="protein sequence ID" value="ATL32766.1"/>
    <property type="molecule type" value="Genomic_DNA"/>
</dbReference>
<reference evidence="1 2" key="1">
    <citation type="submission" date="2017-08" db="EMBL/GenBank/DDBJ databases">
        <title>Complete Genome Sequence of Streptomyces formicae KY5, the formicamycin producer.</title>
        <authorList>
            <person name="Holmes N.A."/>
            <person name="Devine R."/>
            <person name="Qin Z."/>
            <person name="Seipke R.F."/>
            <person name="Wilkinson B."/>
            <person name="Hutchings M.I."/>
        </authorList>
    </citation>
    <scope>NUCLEOTIDE SEQUENCE [LARGE SCALE GENOMIC DNA]</scope>
    <source>
        <strain evidence="1 2">KY5</strain>
    </source>
</reference>
<dbReference type="AlphaFoldDB" id="A0A291QMM2"/>
<evidence type="ECO:0000313" key="1">
    <source>
        <dbReference type="EMBL" id="ATL32766.1"/>
    </source>
</evidence>
<organism evidence="1 2">
    <name type="scientific">Streptomyces formicae</name>
    <dbReference type="NCBI Taxonomy" id="1616117"/>
    <lineage>
        <taxon>Bacteria</taxon>
        <taxon>Bacillati</taxon>
        <taxon>Actinomycetota</taxon>
        <taxon>Actinomycetes</taxon>
        <taxon>Kitasatosporales</taxon>
        <taxon>Streptomycetaceae</taxon>
        <taxon>Streptomyces</taxon>
    </lineage>
</organism>
<keyword evidence="2" id="KW-1185">Reference proteome</keyword>
<name>A0A291QMM2_9ACTN</name>
<proteinExistence type="predicted"/>
<dbReference type="KEGG" id="sfk:KY5_7748"/>
<dbReference type="Proteomes" id="UP000221011">
    <property type="component" value="Chromosome"/>
</dbReference>
<gene>
    <name evidence="1" type="ORF">KY5_7748</name>
</gene>